<evidence type="ECO:0000313" key="6">
    <source>
        <dbReference type="EMBL" id="MBD2844821.1"/>
    </source>
</evidence>
<evidence type="ECO:0000256" key="3">
    <source>
        <dbReference type="ARBA" id="ARBA00022630"/>
    </source>
</evidence>
<keyword evidence="7" id="KW-1185">Reference proteome</keyword>
<feature type="domain" description="FAD/NAD(P)-binding" evidence="5">
    <location>
        <begin position="11"/>
        <end position="289"/>
    </location>
</feature>
<dbReference type="AlphaFoldDB" id="A0A927BRZ0"/>
<dbReference type="EMBL" id="JACXIZ010000012">
    <property type="protein sequence ID" value="MBD2844821.1"/>
    <property type="molecule type" value="Genomic_DNA"/>
</dbReference>
<sequence length="312" mass="31955">MPNHHPENVLDAVIVGGGPAGLSAALVLGRARKHVAVIDEGKPRNAVTGSTHGFLTRDPIPPQELRRIAAEQLGQYPSVRLVADTVSALTGSDGAFAVTTAQGQTYRARKVLLAAGMKDAPLPIPGLAEVYGRSAFVCPFCDGWELRERPLAVLAKGGDAMHLLKLLKGWSETLALCTNGPSELTDEQKGELAQRGIPVYEAPIARIDSRDGQARGIALADGTEVACKGIFFRSQLVPGAGLAEAAGCAHTEHGAVEADATGQTSVPGIYSAGDAASASHQAIAAAASGSMAGAGITFALNAEAWQRAGGAG</sequence>
<dbReference type="PRINTS" id="PR00368">
    <property type="entry name" value="FADPNR"/>
</dbReference>
<evidence type="ECO:0000256" key="4">
    <source>
        <dbReference type="ARBA" id="ARBA00023002"/>
    </source>
</evidence>
<comment type="caution">
    <text evidence="6">The sequence shown here is derived from an EMBL/GenBank/DDBJ whole genome shotgun (WGS) entry which is preliminary data.</text>
</comment>
<evidence type="ECO:0000259" key="5">
    <source>
        <dbReference type="Pfam" id="PF07992"/>
    </source>
</evidence>
<comment type="cofactor">
    <cofactor evidence="1">
        <name>FAD</name>
        <dbReference type="ChEBI" id="CHEBI:57692"/>
    </cofactor>
</comment>
<comment type="subunit">
    <text evidence="2">Homodimer.</text>
</comment>
<keyword evidence="3" id="KW-0285">Flavoprotein</keyword>
<organism evidence="6 7">
    <name type="scientific">Paenibacillus sabuli</name>
    <dbReference type="NCBI Taxonomy" id="2772509"/>
    <lineage>
        <taxon>Bacteria</taxon>
        <taxon>Bacillati</taxon>
        <taxon>Bacillota</taxon>
        <taxon>Bacilli</taxon>
        <taxon>Bacillales</taxon>
        <taxon>Paenibacillaceae</taxon>
        <taxon>Paenibacillus</taxon>
    </lineage>
</organism>
<dbReference type="Pfam" id="PF07992">
    <property type="entry name" value="Pyr_redox_2"/>
    <property type="match status" value="1"/>
</dbReference>
<dbReference type="Gene3D" id="3.50.50.60">
    <property type="entry name" value="FAD/NAD(P)-binding domain"/>
    <property type="match status" value="2"/>
</dbReference>
<reference evidence="6" key="1">
    <citation type="submission" date="2020-09" db="EMBL/GenBank/DDBJ databases">
        <title>A novel bacterium of genus Paenibacillus, isolated from South China Sea.</title>
        <authorList>
            <person name="Huang H."/>
            <person name="Mo K."/>
            <person name="Hu Y."/>
        </authorList>
    </citation>
    <scope>NUCLEOTIDE SEQUENCE</scope>
    <source>
        <strain evidence="6">IB182496</strain>
    </source>
</reference>
<evidence type="ECO:0000313" key="7">
    <source>
        <dbReference type="Proteomes" id="UP000621560"/>
    </source>
</evidence>
<dbReference type="Proteomes" id="UP000621560">
    <property type="component" value="Unassembled WGS sequence"/>
</dbReference>
<accession>A0A927BRZ0</accession>
<dbReference type="GO" id="GO:0016491">
    <property type="term" value="F:oxidoreductase activity"/>
    <property type="evidence" value="ECO:0007669"/>
    <property type="project" value="UniProtKB-KW"/>
</dbReference>
<proteinExistence type="predicted"/>
<dbReference type="PRINTS" id="PR00469">
    <property type="entry name" value="PNDRDTASEII"/>
</dbReference>
<dbReference type="PANTHER" id="PTHR48105">
    <property type="entry name" value="THIOREDOXIN REDUCTASE 1-RELATED-RELATED"/>
    <property type="match status" value="1"/>
</dbReference>
<protein>
    <submittedName>
        <fullName evidence="6">NAD(P)/FAD-dependent oxidoreductase</fullName>
    </submittedName>
</protein>
<dbReference type="InterPro" id="IPR050097">
    <property type="entry name" value="Ferredoxin-NADP_redctase_2"/>
</dbReference>
<name>A0A927BRZ0_9BACL</name>
<evidence type="ECO:0000256" key="1">
    <source>
        <dbReference type="ARBA" id="ARBA00001974"/>
    </source>
</evidence>
<gene>
    <name evidence="6" type="ORF">IDH44_06425</name>
</gene>
<dbReference type="RefSeq" id="WP_190915844.1">
    <property type="nucleotide sequence ID" value="NZ_JACXIZ010000012.1"/>
</dbReference>
<dbReference type="InterPro" id="IPR036188">
    <property type="entry name" value="FAD/NAD-bd_sf"/>
</dbReference>
<keyword evidence="4" id="KW-0560">Oxidoreductase</keyword>
<dbReference type="InterPro" id="IPR023753">
    <property type="entry name" value="FAD/NAD-binding_dom"/>
</dbReference>
<dbReference type="SUPFAM" id="SSF51905">
    <property type="entry name" value="FAD/NAD(P)-binding domain"/>
    <property type="match status" value="1"/>
</dbReference>
<evidence type="ECO:0000256" key="2">
    <source>
        <dbReference type="ARBA" id="ARBA00011738"/>
    </source>
</evidence>